<evidence type="ECO:0000313" key="2">
    <source>
        <dbReference type="Proteomes" id="UP000660611"/>
    </source>
</evidence>
<sequence length="45" mass="4823">MTRSTTGRANVDDPLHVVGGPPFIAHIGFFGHPPVRERIVGWLGG</sequence>
<dbReference type="EMBL" id="BONQ01000029">
    <property type="protein sequence ID" value="GIG43852.1"/>
    <property type="molecule type" value="Genomic_DNA"/>
</dbReference>
<proteinExistence type="predicted"/>
<dbReference type="AlphaFoldDB" id="A0A919PGN9"/>
<name>A0A919PGN9_9ACTN</name>
<gene>
    <name evidence="1" type="ORF">Dsi01nite_018930</name>
</gene>
<protein>
    <submittedName>
        <fullName evidence="1">Uncharacterized protein</fullName>
    </submittedName>
</protein>
<organism evidence="1 2">
    <name type="scientific">Dactylosporangium siamense</name>
    <dbReference type="NCBI Taxonomy" id="685454"/>
    <lineage>
        <taxon>Bacteria</taxon>
        <taxon>Bacillati</taxon>
        <taxon>Actinomycetota</taxon>
        <taxon>Actinomycetes</taxon>
        <taxon>Micromonosporales</taxon>
        <taxon>Micromonosporaceae</taxon>
        <taxon>Dactylosporangium</taxon>
    </lineage>
</organism>
<reference evidence="1" key="1">
    <citation type="submission" date="2021-01" db="EMBL/GenBank/DDBJ databases">
        <title>Whole genome shotgun sequence of Dactylosporangium siamense NBRC 106093.</title>
        <authorList>
            <person name="Komaki H."/>
            <person name="Tamura T."/>
        </authorList>
    </citation>
    <scope>NUCLEOTIDE SEQUENCE</scope>
    <source>
        <strain evidence="1">NBRC 106093</strain>
    </source>
</reference>
<evidence type="ECO:0000313" key="1">
    <source>
        <dbReference type="EMBL" id="GIG43852.1"/>
    </source>
</evidence>
<dbReference type="Proteomes" id="UP000660611">
    <property type="component" value="Unassembled WGS sequence"/>
</dbReference>
<keyword evidence="2" id="KW-1185">Reference proteome</keyword>
<dbReference type="RefSeq" id="WP_203845710.1">
    <property type="nucleotide sequence ID" value="NZ_BAAAVW010000006.1"/>
</dbReference>
<comment type="caution">
    <text evidence="1">The sequence shown here is derived from an EMBL/GenBank/DDBJ whole genome shotgun (WGS) entry which is preliminary data.</text>
</comment>
<accession>A0A919PGN9</accession>